<accession>A0A8J5IHC2</accession>
<evidence type="ECO:0000256" key="1">
    <source>
        <dbReference type="SAM" id="MobiDB-lite"/>
    </source>
</evidence>
<dbReference type="AlphaFoldDB" id="A0A8J5IHC2"/>
<name>A0A8J5IHC2_9STRA</name>
<dbReference type="EMBL" id="JAENGY010001763">
    <property type="protein sequence ID" value="KAG6947078.1"/>
    <property type="molecule type" value="Genomic_DNA"/>
</dbReference>
<dbReference type="Proteomes" id="UP000709295">
    <property type="component" value="Unassembled WGS sequence"/>
</dbReference>
<reference evidence="2" key="1">
    <citation type="submission" date="2021-01" db="EMBL/GenBank/DDBJ databases">
        <title>Phytophthora aleatoria, a newly-described species from Pinus radiata is distinct from Phytophthora cactorum isolates based on comparative genomics.</title>
        <authorList>
            <person name="Mcdougal R."/>
            <person name="Panda P."/>
            <person name="Williams N."/>
            <person name="Studholme D.J."/>
        </authorList>
    </citation>
    <scope>NUCLEOTIDE SEQUENCE</scope>
    <source>
        <strain evidence="2">NZFS 4037</strain>
    </source>
</reference>
<keyword evidence="3" id="KW-1185">Reference proteome</keyword>
<organism evidence="2 3">
    <name type="scientific">Phytophthora aleatoria</name>
    <dbReference type="NCBI Taxonomy" id="2496075"/>
    <lineage>
        <taxon>Eukaryota</taxon>
        <taxon>Sar</taxon>
        <taxon>Stramenopiles</taxon>
        <taxon>Oomycota</taxon>
        <taxon>Peronosporomycetes</taxon>
        <taxon>Peronosporales</taxon>
        <taxon>Peronosporaceae</taxon>
        <taxon>Phytophthora</taxon>
    </lineage>
</organism>
<feature type="region of interest" description="Disordered" evidence="1">
    <location>
        <begin position="59"/>
        <end position="79"/>
    </location>
</feature>
<comment type="caution">
    <text evidence="2">The sequence shown here is derived from an EMBL/GenBank/DDBJ whole genome shotgun (WGS) entry which is preliminary data.</text>
</comment>
<sequence>MPATTSRLPRGSNWDPQEDKQLAEAWVIVSTEAEVGADQNADFFWEKVASHYNSIGPRKHTKFERGPNSGMNLNESGKSTEDHIGDVEVTYEELYEQRFEFLGGLGESSVMRQSGKSCVIARTCAPIAVNAASLVEVVMNLYAVSLLSALKVTWPILQPLSVRV</sequence>
<evidence type="ECO:0008006" key="4">
    <source>
        <dbReference type="Google" id="ProtNLM"/>
    </source>
</evidence>
<proteinExistence type="predicted"/>
<evidence type="ECO:0000313" key="3">
    <source>
        <dbReference type="Proteomes" id="UP000709295"/>
    </source>
</evidence>
<gene>
    <name evidence="2" type="ORF">JG688_00015700</name>
</gene>
<evidence type="ECO:0000313" key="2">
    <source>
        <dbReference type="EMBL" id="KAG6947078.1"/>
    </source>
</evidence>
<protein>
    <recommendedName>
        <fullName evidence="4">Myb-like domain-containing protein</fullName>
    </recommendedName>
</protein>